<evidence type="ECO:0000256" key="2">
    <source>
        <dbReference type="SAM" id="SignalP"/>
    </source>
</evidence>
<feature type="chain" id="PRO_5045913314" evidence="2">
    <location>
        <begin position="23"/>
        <end position="209"/>
    </location>
</feature>
<sequence length="209" mass="21284">MRYKIAATTVLAAMAAPSLAFAHHPMGGATPSTLMEGLLSGFGHPIIGVDHLAFVVLVGLAAVFLTRKYVAPLAFIFGTVAGCLLITNGTALPYAELVITGSVVLLGAMVMSGRKIPSGVYLAIFAIAGLFHGGAYGEAIVGAENSPLVAYLVGFAAIQYSIAIGAGFVVEKFWHATEAAAAKPRIAGAVAAGIGVAFFVENVEGMIFG</sequence>
<dbReference type="Proteomes" id="UP000664761">
    <property type="component" value="Unassembled WGS sequence"/>
</dbReference>
<feature type="transmembrane region" description="Helical" evidence="1">
    <location>
        <begin position="46"/>
        <end position="65"/>
    </location>
</feature>
<organism evidence="3 4">
    <name type="scientific">Sneathiella sedimenti</name>
    <dbReference type="NCBI Taxonomy" id="2816034"/>
    <lineage>
        <taxon>Bacteria</taxon>
        <taxon>Pseudomonadati</taxon>
        <taxon>Pseudomonadota</taxon>
        <taxon>Alphaproteobacteria</taxon>
        <taxon>Sneathiellales</taxon>
        <taxon>Sneathiellaceae</taxon>
        <taxon>Sneathiella</taxon>
    </lineage>
</organism>
<keyword evidence="1" id="KW-0812">Transmembrane</keyword>
<keyword evidence="1" id="KW-1133">Transmembrane helix</keyword>
<keyword evidence="1" id="KW-0472">Membrane</keyword>
<dbReference type="RefSeq" id="WP_207041412.1">
    <property type="nucleotide sequence ID" value="NZ_JAFLNC010000001.1"/>
</dbReference>
<dbReference type="EMBL" id="JAFLNC010000001">
    <property type="protein sequence ID" value="MBO0332325.1"/>
    <property type="molecule type" value="Genomic_DNA"/>
</dbReference>
<feature type="transmembrane region" description="Helical" evidence="1">
    <location>
        <begin position="70"/>
        <end position="87"/>
    </location>
</feature>
<feature type="transmembrane region" description="Helical" evidence="1">
    <location>
        <begin position="148"/>
        <end position="170"/>
    </location>
</feature>
<protein>
    <submittedName>
        <fullName evidence="3">HupE/UreJ family protein</fullName>
    </submittedName>
</protein>
<feature type="signal peptide" evidence="2">
    <location>
        <begin position="1"/>
        <end position="22"/>
    </location>
</feature>
<feature type="transmembrane region" description="Helical" evidence="1">
    <location>
        <begin position="93"/>
        <end position="111"/>
    </location>
</feature>
<accession>A0ABS3F1D3</accession>
<dbReference type="InterPro" id="IPR007038">
    <property type="entry name" value="HupE_UreJ"/>
</dbReference>
<dbReference type="PIRSF" id="PIRSF016919">
    <property type="entry name" value="HupE_UreJ"/>
    <property type="match status" value="1"/>
</dbReference>
<evidence type="ECO:0000313" key="3">
    <source>
        <dbReference type="EMBL" id="MBO0332325.1"/>
    </source>
</evidence>
<reference evidence="3 4" key="1">
    <citation type="submission" date="2021-03" db="EMBL/GenBank/DDBJ databases">
        <title>Sneathiella sp. CAU 1612 isolated from Kang Won-do.</title>
        <authorList>
            <person name="Kim W."/>
        </authorList>
    </citation>
    <scope>NUCLEOTIDE SEQUENCE [LARGE SCALE GENOMIC DNA]</scope>
    <source>
        <strain evidence="3 4">CAU 1612</strain>
    </source>
</reference>
<keyword evidence="2" id="KW-0732">Signal</keyword>
<feature type="transmembrane region" description="Helical" evidence="1">
    <location>
        <begin position="182"/>
        <end position="200"/>
    </location>
</feature>
<evidence type="ECO:0000313" key="4">
    <source>
        <dbReference type="Proteomes" id="UP000664761"/>
    </source>
</evidence>
<feature type="transmembrane region" description="Helical" evidence="1">
    <location>
        <begin position="118"/>
        <end position="136"/>
    </location>
</feature>
<gene>
    <name evidence="3" type="ORF">J0X12_01780</name>
</gene>
<comment type="caution">
    <text evidence="3">The sequence shown here is derived from an EMBL/GenBank/DDBJ whole genome shotgun (WGS) entry which is preliminary data.</text>
</comment>
<keyword evidence="4" id="KW-1185">Reference proteome</keyword>
<proteinExistence type="predicted"/>
<evidence type="ECO:0000256" key="1">
    <source>
        <dbReference type="SAM" id="Phobius"/>
    </source>
</evidence>
<dbReference type="Pfam" id="PF04955">
    <property type="entry name" value="HupE_UreJ"/>
    <property type="match status" value="1"/>
</dbReference>
<name>A0ABS3F1D3_9PROT</name>